<feature type="region of interest" description="Disordered" evidence="1">
    <location>
        <begin position="68"/>
        <end position="89"/>
    </location>
</feature>
<feature type="compositionally biased region" description="Basic residues" evidence="1">
    <location>
        <begin position="68"/>
        <end position="78"/>
    </location>
</feature>
<sequence length="173" mass="19223">MSIQSNSEDYESEKIQLRICINEKTEDDAVKVAVNLQKQIQEKLEMILSKEADSSITDSKENVKVHVRTKLSPPRKKSATSLKTSTKLSSLTENLRKSLQISGERKSPLYAPCCPITRGANTAAAATTTTTDKSNTLNSGKDFPGVIVPLNAMNKQQQERYKFEVKSHHSPIM</sequence>
<organism evidence="2 3">
    <name type="scientific">Euroglyphus maynei</name>
    <name type="common">Mayne's house dust mite</name>
    <dbReference type="NCBI Taxonomy" id="6958"/>
    <lineage>
        <taxon>Eukaryota</taxon>
        <taxon>Metazoa</taxon>
        <taxon>Ecdysozoa</taxon>
        <taxon>Arthropoda</taxon>
        <taxon>Chelicerata</taxon>
        <taxon>Arachnida</taxon>
        <taxon>Acari</taxon>
        <taxon>Acariformes</taxon>
        <taxon>Sarcoptiformes</taxon>
        <taxon>Astigmata</taxon>
        <taxon>Psoroptidia</taxon>
        <taxon>Analgoidea</taxon>
        <taxon>Pyroglyphidae</taxon>
        <taxon>Pyroglyphinae</taxon>
        <taxon>Euroglyphus</taxon>
    </lineage>
</organism>
<evidence type="ECO:0000313" key="3">
    <source>
        <dbReference type="Proteomes" id="UP000194236"/>
    </source>
</evidence>
<dbReference type="AlphaFoldDB" id="A0A1Y3B2D4"/>
<gene>
    <name evidence="2" type="ORF">BLA29_010590</name>
</gene>
<proteinExistence type="predicted"/>
<evidence type="ECO:0000313" key="2">
    <source>
        <dbReference type="EMBL" id="OTF74214.1"/>
    </source>
</evidence>
<evidence type="ECO:0000256" key="1">
    <source>
        <dbReference type="SAM" id="MobiDB-lite"/>
    </source>
</evidence>
<protein>
    <submittedName>
        <fullName evidence="2">Uncharacterized protein</fullName>
    </submittedName>
</protein>
<comment type="caution">
    <text evidence="2">The sequence shown here is derived from an EMBL/GenBank/DDBJ whole genome shotgun (WGS) entry which is preliminary data.</text>
</comment>
<feature type="non-terminal residue" evidence="2">
    <location>
        <position position="173"/>
    </location>
</feature>
<feature type="compositionally biased region" description="Low complexity" evidence="1">
    <location>
        <begin position="79"/>
        <end position="89"/>
    </location>
</feature>
<dbReference type="EMBL" id="MUJZ01048147">
    <property type="protein sequence ID" value="OTF74214.1"/>
    <property type="molecule type" value="Genomic_DNA"/>
</dbReference>
<dbReference type="OrthoDB" id="6515832at2759"/>
<keyword evidence="3" id="KW-1185">Reference proteome</keyword>
<reference evidence="2 3" key="1">
    <citation type="submission" date="2017-03" db="EMBL/GenBank/DDBJ databases">
        <title>Genome Survey of Euroglyphus maynei.</title>
        <authorList>
            <person name="Arlian L.G."/>
            <person name="Morgan M.S."/>
            <person name="Rider S.D."/>
        </authorList>
    </citation>
    <scope>NUCLEOTIDE SEQUENCE [LARGE SCALE GENOMIC DNA]</scope>
    <source>
        <strain evidence="2">Arlian Lab</strain>
        <tissue evidence="2">Whole body</tissue>
    </source>
</reference>
<accession>A0A1Y3B2D4</accession>
<name>A0A1Y3B2D4_EURMA</name>
<dbReference type="Proteomes" id="UP000194236">
    <property type="component" value="Unassembled WGS sequence"/>
</dbReference>